<keyword evidence="4" id="KW-1185">Reference proteome</keyword>
<proteinExistence type="predicted"/>
<feature type="compositionally biased region" description="Basic and acidic residues" evidence="1">
    <location>
        <begin position="197"/>
        <end position="212"/>
    </location>
</feature>
<evidence type="ECO:0000313" key="4">
    <source>
        <dbReference type="Proteomes" id="UP001221302"/>
    </source>
</evidence>
<feature type="transmembrane region" description="Helical" evidence="2">
    <location>
        <begin position="48"/>
        <end position="68"/>
    </location>
</feature>
<dbReference type="AlphaFoldDB" id="A0AAE3P4Q4"/>
<evidence type="ECO:0000256" key="2">
    <source>
        <dbReference type="SAM" id="Phobius"/>
    </source>
</evidence>
<evidence type="ECO:0000256" key="1">
    <source>
        <dbReference type="SAM" id="MobiDB-lite"/>
    </source>
</evidence>
<dbReference type="Proteomes" id="UP001221302">
    <property type="component" value="Unassembled WGS sequence"/>
</dbReference>
<protein>
    <submittedName>
        <fullName evidence="3">Uncharacterized protein</fullName>
    </submittedName>
</protein>
<feature type="transmembrane region" description="Helical" evidence="2">
    <location>
        <begin position="25"/>
        <end position="42"/>
    </location>
</feature>
<sequence length="212" mass="24460">MKRNANSWDSFQERVFLENQLDRRIQFYLVFIVISIAVSLLIPSKEIAIMFLILFVIVSWLLVTSIFFTSSKLKNVEKELGKEFSVKEKLIRSSYTLLLPILSSLLLTFFLLLVVSGSIDSILPYKQKLVDSTKEMINKVENTVDKKLKPNNDASRYFKTVDSVFSDSRNNYVIVDSSLIKVKEENKNLKKPVKPKPKTDPNFKSIDKIIND</sequence>
<reference evidence="3" key="1">
    <citation type="submission" date="2023-03" db="EMBL/GenBank/DDBJ databases">
        <title>Stygiobacter electus gen. nov., sp. nov., facultatively anaerobic thermotolerant bacterium of the class Ignavibacteria from a well of Yessentuki mineral water deposit.</title>
        <authorList>
            <person name="Podosokorskaya O.A."/>
            <person name="Elcheninov A.G."/>
            <person name="Petrova N.F."/>
            <person name="Zavarzina D.G."/>
            <person name="Kublanov I.V."/>
            <person name="Merkel A.Y."/>
        </authorList>
    </citation>
    <scope>NUCLEOTIDE SEQUENCE</scope>
    <source>
        <strain evidence="3">09-Me</strain>
    </source>
</reference>
<feature type="transmembrane region" description="Helical" evidence="2">
    <location>
        <begin position="97"/>
        <end position="119"/>
    </location>
</feature>
<evidence type="ECO:0000313" key="3">
    <source>
        <dbReference type="EMBL" id="MDF1612955.1"/>
    </source>
</evidence>
<keyword evidence="2" id="KW-0472">Membrane</keyword>
<feature type="region of interest" description="Disordered" evidence="1">
    <location>
        <begin position="189"/>
        <end position="212"/>
    </location>
</feature>
<dbReference type="EMBL" id="JARGDL010000022">
    <property type="protein sequence ID" value="MDF1612955.1"/>
    <property type="molecule type" value="Genomic_DNA"/>
</dbReference>
<gene>
    <name evidence="3" type="ORF">P0M35_12390</name>
</gene>
<dbReference type="RefSeq" id="WP_321536726.1">
    <property type="nucleotide sequence ID" value="NZ_JARGDL010000022.1"/>
</dbReference>
<organism evidence="3 4">
    <name type="scientific">Stygiobacter electus</name>
    <dbReference type="NCBI Taxonomy" id="3032292"/>
    <lineage>
        <taxon>Bacteria</taxon>
        <taxon>Pseudomonadati</taxon>
        <taxon>Ignavibacteriota</taxon>
        <taxon>Ignavibacteria</taxon>
        <taxon>Ignavibacteriales</taxon>
        <taxon>Melioribacteraceae</taxon>
        <taxon>Stygiobacter</taxon>
    </lineage>
</organism>
<accession>A0AAE3P4Q4</accession>
<keyword evidence="2" id="KW-0812">Transmembrane</keyword>
<comment type="caution">
    <text evidence="3">The sequence shown here is derived from an EMBL/GenBank/DDBJ whole genome shotgun (WGS) entry which is preliminary data.</text>
</comment>
<name>A0AAE3P4Q4_9BACT</name>
<keyword evidence="2" id="KW-1133">Transmembrane helix</keyword>